<name>A0A0T7FSS8_NEOGA</name>
<feature type="compositionally biased region" description="Acidic residues" evidence="1">
    <location>
        <begin position="91"/>
        <end position="101"/>
    </location>
</feature>
<protein>
    <submittedName>
        <fullName evidence="2">Putative secreted (Periplasmic) protein</fullName>
    </submittedName>
</protein>
<evidence type="ECO:0000313" key="3">
    <source>
        <dbReference type="Proteomes" id="UP000046176"/>
    </source>
</evidence>
<sequence length="189" mass="20509">MSFDRSLRRFGFASSLVMLTVLAGCQVRPLYSEASGTGERLASVGFEQPHTRLDQVVRNHLVFLTSGGAGESTRPAYDVKLVTKSTASTIIDDEDDEDDDSVSPTGVPVPGRVQVEGTYTISRISDGQVLKSGKRQVVALIDISGQGYAGLRAVRDAENRAARELAEFIRAEIAIALSREPQPQTVWQK</sequence>
<dbReference type="Proteomes" id="UP000046176">
    <property type="component" value="Unassembled WGS sequence"/>
</dbReference>
<organism evidence="2 3">
    <name type="scientific">Neorhizobium galegae bv. officinalis</name>
    <dbReference type="NCBI Taxonomy" id="323656"/>
    <lineage>
        <taxon>Bacteria</taxon>
        <taxon>Pseudomonadati</taxon>
        <taxon>Pseudomonadota</taxon>
        <taxon>Alphaproteobacteria</taxon>
        <taxon>Hyphomicrobiales</taxon>
        <taxon>Rhizobiaceae</taxon>
        <taxon>Rhizobium/Agrobacterium group</taxon>
        <taxon>Neorhizobium</taxon>
    </lineage>
</organism>
<dbReference type="AlphaFoldDB" id="A0A0T7FSS8"/>
<proteinExistence type="predicted"/>
<dbReference type="PROSITE" id="PS51257">
    <property type="entry name" value="PROKAR_LIPOPROTEIN"/>
    <property type="match status" value="1"/>
</dbReference>
<dbReference type="EMBL" id="CCRH01000012">
    <property type="protein sequence ID" value="CDZ38070.1"/>
    <property type="molecule type" value="Genomic_DNA"/>
</dbReference>
<evidence type="ECO:0000313" key="2">
    <source>
        <dbReference type="EMBL" id="CDZ38070.1"/>
    </source>
</evidence>
<evidence type="ECO:0000256" key="1">
    <source>
        <dbReference type="SAM" id="MobiDB-lite"/>
    </source>
</evidence>
<gene>
    <name evidence="2" type="ORF">NGAL_HAMBI1145_41900</name>
</gene>
<feature type="region of interest" description="Disordered" evidence="1">
    <location>
        <begin position="88"/>
        <end position="109"/>
    </location>
</feature>
<reference evidence="2 3" key="1">
    <citation type="submission" date="2014-08" db="EMBL/GenBank/DDBJ databases">
        <authorList>
            <person name="Chen Y.-H."/>
        </authorList>
    </citation>
    <scope>NUCLEOTIDE SEQUENCE [LARGE SCALE GENOMIC DNA]</scope>
</reference>
<dbReference type="Gene3D" id="3.30.160.150">
    <property type="entry name" value="Lipoprotein like domain"/>
    <property type="match status" value="1"/>
</dbReference>
<dbReference type="RefSeq" id="WP_245282824.1">
    <property type="nucleotide sequence ID" value="NZ_CCRH01000012.1"/>
</dbReference>
<accession>A0A0T7FSS8</accession>